<protein>
    <submittedName>
        <fullName evidence="3">Aminoglycoside phosphotransferase</fullName>
    </submittedName>
</protein>
<dbReference type="InterPro" id="IPR002575">
    <property type="entry name" value="Aminoglycoside_PTrfase"/>
</dbReference>
<keyword evidence="4" id="KW-1185">Reference proteome</keyword>
<dbReference type="InterPro" id="IPR011009">
    <property type="entry name" value="Kinase-like_dom_sf"/>
</dbReference>
<dbReference type="PANTHER" id="PTHR21310">
    <property type="entry name" value="AMINOGLYCOSIDE PHOSPHOTRANSFERASE-RELATED-RELATED"/>
    <property type="match status" value="1"/>
</dbReference>
<feature type="compositionally biased region" description="Low complexity" evidence="1">
    <location>
        <begin position="328"/>
        <end position="350"/>
    </location>
</feature>
<keyword evidence="3" id="KW-0808">Transferase</keyword>
<feature type="region of interest" description="Disordered" evidence="1">
    <location>
        <begin position="324"/>
        <end position="350"/>
    </location>
</feature>
<dbReference type="AlphaFoldDB" id="A0A328AYV7"/>
<evidence type="ECO:0000313" key="4">
    <source>
        <dbReference type="Proteomes" id="UP000249842"/>
    </source>
</evidence>
<accession>A0A328AYV7</accession>
<name>A0A328AYV7_9CAUL</name>
<dbReference type="RefSeq" id="WP_111457070.1">
    <property type="nucleotide sequence ID" value="NZ_QFYP01000001.1"/>
</dbReference>
<sequence length="350" mass="37533">MSGPFPEAKVDAVDRALMAAFGTNVLDSVAPLSGGLSGAAIYRIRVGAVPYLLRIEGARDAFRDPVRGYACMRAAASAFVAPRVRYADADDGVAIMEFIAERSLTLDYPGPRIALVTEAAQTLRALHETPGFPPLVDYMDGVAAMVGHLGAWSLAGPGKAAAELHARLADAYRSDPADLVSSHNDLNPRNILYDGARLWLVDWESAFRADRFVDLACLANFLTTSPEEEEALLRVYFGRPPDEIGRARLLVMRQVNHLFYALSFLSTVAPAQAETEATSPALADLHQALGVGEFDLARPANRLTYAESRLDAARAGMATEAFQRASERLSQLSSSPGSSGRPSPQPLGCS</sequence>
<feature type="domain" description="Aminoglycoside phosphotransferase" evidence="2">
    <location>
        <begin position="29"/>
        <end position="242"/>
    </location>
</feature>
<dbReference type="InterPro" id="IPR051678">
    <property type="entry name" value="AGP_Transferase"/>
</dbReference>
<evidence type="ECO:0000259" key="2">
    <source>
        <dbReference type="Pfam" id="PF01636"/>
    </source>
</evidence>
<dbReference type="GO" id="GO:0016740">
    <property type="term" value="F:transferase activity"/>
    <property type="evidence" value="ECO:0007669"/>
    <property type="project" value="UniProtKB-KW"/>
</dbReference>
<organism evidence="3 4">
    <name type="scientific">Phenylobacterium hankyongense</name>
    <dbReference type="NCBI Taxonomy" id="1813876"/>
    <lineage>
        <taxon>Bacteria</taxon>
        <taxon>Pseudomonadati</taxon>
        <taxon>Pseudomonadota</taxon>
        <taxon>Alphaproteobacteria</taxon>
        <taxon>Caulobacterales</taxon>
        <taxon>Caulobacteraceae</taxon>
        <taxon>Phenylobacterium</taxon>
    </lineage>
</organism>
<gene>
    <name evidence="3" type="ORF">DJ021_08165</name>
</gene>
<dbReference type="OrthoDB" id="179763at2"/>
<dbReference type="Proteomes" id="UP000249842">
    <property type="component" value="Unassembled WGS sequence"/>
</dbReference>
<proteinExistence type="predicted"/>
<reference evidence="4" key="1">
    <citation type="submission" date="2018-05" db="EMBL/GenBank/DDBJ databases">
        <authorList>
            <person name="Li X."/>
        </authorList>
    </citation>
    <scope>NUCLEOTIDE SEQUENCE [LARGE SCALE GENOMIC DNA]</scope>
    <source>
        <strain evidence="4">HKS-05</strain>
    </source>
</reference>
<dbReference type="Gene3D" id="3.90.1200.10">
    <property type="match status" value="1"/>
</dbReference>
<evidence type="ECO:0000256" key="1">
    <source>
        <dbReference type="SAM" id="MobiDB-lite"/>
    </source>
</evidence>
<dbReference type="SUPFAM" id="SSF56112">
    <property type="entry name" value="Protein kinase-like (PK-like)"/>
    <property type="match status" value="1"/>
</dbReference>
<dbReference type="EMBL" id="QFYP01000001">
    <property type="protein sequence ID" value="RAK59777.1"/>
    <property type="molecule type" value="Genomic_DNA"/>
</dbReference>
<comment type="caution">
    <text evidence="3">The sequence shown here is derived from an EMBL/GenBank/DDBJ whole genome shotgun (WGS) entry which is preliminary data.</text>
</comment>
<evidence type="ECO:0000313" key="3">
    <source>
        <dbReference type="EMBL" id="RAK59777.1"/>
    </source>
</evidence>
<dbReference type="Pfam" id="PF01636">
    <property type="entry name" value="APH"/>
    <property type="match status" value="1"/>
</dbReference>
<dbReference type="Gene3D" id="3.30.200.20">
    <property type="entry name" value="Phosphorylase Kinase, domain 1"/>
    <property type="match status" value="1"/>
</dbReference>